<comment type="caution">
    <text evidence="1">The sequence shown here is derived from an EMBL/GenBank/DDBJ whole genome shotgun (WGS) entry which is preliminary data.</text>
</comment>
<protein>
    <submittedName>
        <fullName evidence="1">Uncharacterized protein</fullName>
    </submittedName>
</protein>
<proteinExistence type="predicted"/>
<gene>
    <name evidence="1" type="ORF">N8T08_001833</name>
</gene>
<name>A0ACC3B9Q1_9EURO</name>
<organism evidence="1 2">
    <name type="scientific">Aspergillus melleus</name>
    <dbReference type="NCBI Taxonomy" id="138277"/>
    <lineage>
        <taxon>Eukaryota</taxon>
        <taxon>Fungi</taxon>
        <taxon>Dikarya</taxon>
        <taxon>Ascomycota</taxon>
        <taxon>Pezizomycotina</taxon>
        <taxon>Eurotiomycetes</taxon>
        <taxon>Eurotiomycetidae</taxon>
        <taxon>Eurotiales</taxon>
        <taxon>Aspergillaceae</taxon>
        <taxon>Aspergillus</taxon>
        <taxon>Aspergillus subgen. Circumdati</taxon>
    </lineage>
</organism>
<keyword evidence="2" id="KW-1185">Reference proteome</keyword>
<reference evidence="1 2" key="1">
    <citation type="journal article" date="2023" name="ACS Omega">
        <title>Identification of the Neoaspergillic Acid Biosynthesis Gene Cluster by Establishing an In Vitro CRISPR-Ribonucleoprotein Genetic System in Aspergillus melleus.</title>
        <authorList>
            <person name="Yuan B."/>
            <person name="Grau M.F."/>
            <person name="Murata R.M."/>
            <person name="Torok T."/>
            <person name="Venkateswaran K."/>
            <person name="Stajich J.E."/>
            <person name="Wang C.C.C."/>
        </authorList>
    </citation>
    <scope>NUCLEOTIDE SEQUENCE [LARGE SCALE GENOMIC DNA]</scope>
    <source>
        <strain evidence="1 2">IMV 1140</strain>
    </source>
</reference>
<dbReference type="EMBL" id="JAOPJF010000013">
    <property type="protein sequence ID" value="KAK1147094.1"/>
    <property type="molecule type" value="Genomic_DNA"/>
</dbReference>
<accession>A0ACC3B9Q1</accession>
<sequence length="301" mass="33866">MSGEKRSYPEDEEEPWRPRKRDVQAPQIVPGVGSDDLPIGKLCNLISLSKYKDMPVLRKLDWRKLAGTEFPQRRKLTTEKSLAAALTQTRGHEITDPPCANCEKGLGPWETCVVITNEEDDSKLAGAIKIEDIEDLEFEWEKEDKDLNKIPYAPSSTLESGEASNAISELRDTLMKRSLKSQNMEDDPELSTYSDLDIRPRNPPEKALHSESLAERLTNSVANKDPGETSMTINGSSSSTKSKLDGDLLPFPLGPDAFDNLPLLRQAERDTVIHLEAMRKRISELGMKENQQALYNPWDFL</sequence>
<evidence type="ECO:0000313" key="1">
    <source>
        <dbReference type="EMBL" id="KAK1147094.1"/>
    </source>
</evidence>
<evidence type="ECO:0000313" key="2">
    <source>
        <dbReference type="Proteomes" id="UP001177260"/>
    </source>
</evidence>
<dbReference type="Proteomes" id="UP001177260">
    <property type="component" value="Unassembled WGS sequence"/>
</dbReference>